<feature type="transmembrane region" description="Helical" evidence="10">
    <location>
        <begin position="68"/>
        <end position="86"/>
    </location>
</feature>
<keyword evidence="4 10" id="KW-0812">Transmembrane</keyword>
<dbReference type="STRING" id="74649.A0A2P6P403"/>
<evidence type="ECO:0000256" key="6">
    <source>
        <dbReference type="ARBA" id="ARBA00023065"/>
    </source>
</evidence>
<sequence length="488" mass="54118">MAQEKEMSRVTEWRIRMADGSSEALAPEAGLACRAWLALKGLIMGLVLKVCNFFRKAWDLGQNEPKKVIHCLKVGMALTVVSLFYYMRPLYEGMGGNAMWAVMTVVVVFENTVGATICKSLNRICGTFVAGSLAIGIHWIVSQSGKEFEPFINGISVFLLASAVTFSRFIPSVKKRFDYGAMIFILTFSLVAVSGYRVDKLLEMANNRVYTIIIGTALCIMITMIIYPIWAGEELYMLITRNMDKLAYSLDGCVGEYFNESGSSSEGDKESAKKLLGYKCVLTSKATEEAMANFARWEPAHGRFNFRHPWKQYLKIGASMRACAYCIDALDGCVNSENEVPELIKKHMSNIALKVSSESSRVIKELAKTMKTMKKSSTIDYLVGEMNNAVLELQEDLKSLPTLFINPQPLQGADCPEKKNTGAVALMDIMPLVTLVSLLIEIATRIEGLVNAVEELAEMGEYKSVADEKNQNQPVSKTNVPDEHKEGV</sequence>
<keyword evidence="12" id="KW-1185">Reference proteome</keyword>
<keyword evidence="7 10" id="KW-0472">Membrane</keyword>
<dbReference type="PANTHER" id="PTHR31086">
    <property type="entry name" value="ALUMINUM-ACTIVATED MALATE TRANSPORTER 10"/>
    <property type="match status" value="1"/>
</dbReference>
<evidence type="ECO:0000313" key="12">
    <source>
        <dbReference type="Proteomes" id="UP000238479"/>
    </source>
</evidence>
<comment type="caution">
    <text evidence="11">The sequence shown here is derived from an EMBL/GenBank/DDBJ whole genome shotgun (WGS) entry which is preliminary data.</text>
</comment>
<dbReference type="EMBL" id="PDCK01000045">
    <property type="protein sequence ID" value="PRQ16653.1"/>
    <property type="molecule type" value="Genomic_DNA"/>
</dbReference>
<dbReference type="OrthoDB" id="68611at2759"/>
<evidence type="ECO:0000256" key="2">
    <source>
        <dbReference type="ARBA" id="ARBA00007079"/>
    </source>
</evidence>
<keyword evidence="8" id="KW-0407">Ion channel</keyword>
<dbReference type="InterPro" id="IPR020966">
    <property type="entry name" value="ALMT"/>
</dbReference>
<evidence type="ECO:0000256" key="9">
    <source>
        <dbReference type="SAM" id="MobiDB-lite"/>
    </source>
</evidence>
<dbReference type="GO" id="GO:0034220">
    <property type="term" value="P:monoatomic ion transmembrane transport"/>
    <property type="evidence" value="ECO:0007669"/>
    <property type="project" value="UniProtKB-KW"/>
</dbReference>
<feature type="transmembrane region" description="Helical" evidence="10">
    <location>
        <begin position="98"/>
        <end position="117"/>
    </location>
</feature>
<evidence type="ECO:0000313" key="11">
    <source>
        <dbReference type="EMBL" id="PRQ16653.1"/>
    </source>
</evidence>
<evidence type="ECO:0000256" key="8">
    <source>
        <dbReference type="ARBA" id="ARBA00023303"/>
    </source>
</evidence>
<dbReference type="Gramene" id="PRQ16653">
    <property type="protein sequence ID" value="PRQ16653"/>
    <property type="gene ID" value="RchiOBHm_Chr7g0186561"/>
</dbReference>
<dbReference type="AlphaFoldDB" id="A0A2P6P403"/>
<dbReference type="Pfam" id="PF11744">
    <property type="entry name" value="ALMT"/>
    <property type="match status" value="1"/>
</dbReference>
<dbReference type="GO" id="GO:0016020">
    <property type="term" value="C:membrane"/>
    <property type="evidence" value="ECO:0007669"/>
    <property type="project" value="UniProtKB-SubCell"/>
</dbReference>
<feature type="region of interest" description="Disordered" evidence="9">
    <location>
        <begin position="464"/>
        <end position="488"/>
    </location>
</feature>
<evidence type="ECO:0000256" key="10">
    <source>
        <dbReference type="SAM" id="Phobius"/>
    </source>
</evidence>
<keyword evidence="5 10" id="KW-1133">Transmembrane helix</keyword>
<evidence type="ECO:0000256" key="5">
    <source>
        <dbReference type="ARBA" id="ARBA00022989"/>
    </source>
</evidence>
<reference evidence="11 12" key="1">
    <citation type="journal article" date="2018" name="Nat. Genet.">
        <title>The Rosa genome provides new insights in the design of modern roses.</title>
        <authorList>
            <person name="Bendahmane M."/>
        </authorList>
    </citation>
    <scope>NUCLEOTIDE SEQUENCE [LARGE SCALE GENOMIC DNA]</scope>
    <source>
        <strain evidence="12">cv. Old Blush</strain>
    </source>
</reference>
<feature type="transmembrane region" description="Helical" evidence="10">
    <location>
        <begin position="209"/>
        <end position="231"/>
    </location>
</feature>
<protein>
    <submittedName>
        <fullName evidence="11">Putative aluminum-activated malate transporter</fullName>
    </submittedName>
</protein>
<evidence type="ECO:0000256" key="4">
    <source>
        <dbReference type="ARBA" id="ARBA00022692"/>
    </source>
</evidence>
<gene>
    <name evidence="11" type="ORF">RchiOBHm_Chr7g0186561</name>
</gene>
<comment type="subcellular location">
    <subcellularLocation>
        <location evidence="1">Membrane</location>
        <topology evidence="1">Multi-pass membrane protein</topology>
    </subcellularLocation>
</comment>
<evidence type="ECO:0000256" key="3">
    <source>
        <dbReference type="ARBA" id="ARBA00022448"/>
    </source>
</evidence>
<keyword evidence="6" id="KW-0406">Ion transport</keyword>
<comment type="similarity">
    <text evidence="2">Belongs to the aromatic acid exporter (TC 2.A.85) family.</text>
</comment>
<dbReference type="GO" id="GO:0015743">
    <property type="term" value="P:malate transport"/>
    <property type="evidence" value="ECO:0007669"/>
    <property type="project" value="InterPro"/>
</dbReference>
<evidence type="ECO:0000256" key="7">
    <source>
        <dbReference type="ARBA" id="ARBA00023136"/>
    </source>
</evidence>
<proteinExistence type="inferred from homology"/>
<organism evidence="11 12">
    <name type="scientific">Rosa chinensis</name>
    <name type="common">China rose</name>
    <dbReference type="NCBI Taxonomy" id="74649"/>
    <lineage>
        <taxon>Eukaryota</taxon>
        <taxon>Viridiplantae</taxon>
        <taxon>Streptophyta</taxon>
        <taxon>Embryophyta</taxon>
        <taxon>Tracheophyta</taxon>
        <taxon>Spermatophyta</taxon>
        <taxon>Magnoliopsida</taxon>
        <taxon>eudicotyledons</taxon>
        <taxon>Gunneridae</taxon>
        <taxon>Pentapetalae</taxon>
        <taxon>rosids</taxon>
        <taxon>fabids</taxon>
        <taxon>Rosales</taxon>
        <taxon>Rosaceae</taxon>
        <taxon>Rosoideae</taxon>
        <taxon>Rosoideae incertae sedis</taxon>
        <taxon>Rosa</taxon>
    </lineage>
</organism>
<name>A0A2P6P403_ROSCH</name>
<accession>A0A2P6P403</accession>
<evidence type="ECO:0000256" key="1">
    <source>
        <dbReference type="ARBA" id="ARBA00004141"/>
    </source>
</evidence>
<feature type="transmembrane region" description="Helical" evidence="10">
    <location>
        <begin position="124"/>
        <end position="145"/>
    </location>
</feature>
<dbReference type="OMA" id="FYFMHPL"/>
<dbReference type="Proteomes" id="UP000238479">
    <property type="component" value="Chromosome 7"/>
</dbReference>
<keyword evidence="3" id="KW-0813">Transport</keyword>
<feature type="transmembrane region" description="Helical" evidence="10">
    <location>
        <begin position="177"/>
        <end position="197"/>
    </location>
</feature>